<evidence type="ECO:0000256" key="1">
    <source>
        <dbReference type="SAM" id="MobiDB-lite"/>
    </source>
</evidence>
<feature type="compositionally biased region" description="Polar residues" evidence="1">
    <location>
        <begin position="336"/>
        <end position="353"/>
    </location>
</feature>
<reference evidence="3" key="1">
    <citation type="journal article" date="2023" name="Mol. Phylogenet. Evol.">
        <title>Genome-scale phylogeny and comparative genomics of the fungal order Sordariales.</title>
        <authorList>
            <person name="Hensen N."/>
            <person name="Bonometti L."/>
            <person name="Westerberg I."/>
            <person name="Brannstrom I.O."/>
            <person name="Guillou S."/>
            <person name="Cros-Aarteil S."/>
            <person name="Calhoun S."/>
            <person name="Haridas S."/>
            <person name="Kuo A."/>
            <person name="Mondo S."/>
            <person name="Pangilinan J."/>
            <person name="Riley R."/>
            <person name="LaButti K."/>
            <person name="Andreopoulos B."/>
            <person name="Lipzen A."/>
            <person name="Chen C."/>
            <person name="Yan M."/>
            <person name="Daum C."/>
            <person name="Ng V."/>
            <person name="Clum A."/>
            <person name="Steindorff A."/>
            <person name="Ohm R.A."/>
            <person name="Martin F."/>
            <person name="Silar P."/>
            <person name="Natvig D.O."/>
            <person name="Lalanne C."/>
            <person name="Gautier V."/>
            <person name="Ament-Velasquez S.L."/>
            <person name="Kruys A."/>
            <person name="Hutchinson M.I."/>
            <person name="Powell A.J."/>
            <person name="Barry K."/>
            <person name="Miller A.N."/>
            <person name="Grigoriev I.V."/>
            <person name="Debuchy R."/>
            <person name="Gladieux P."/>
            <person name="Hiltunen Thoren M."/>
            <person name="Johannesson H."/>
        </authorList>
    </citation>
    <scope>NUCLEOTIDE SEQUENCE</scope>
    <source>
        <strain evidence="3">CBS 990.96</strain>
    </source>
</reference>
<gene>
    <name evidence="3" type="ORF">QBC38DRAFT_517225</name>
</gene>
<dbReference type="CDD" id="cd12087">
    <property type="entry name" value="TM_EGFR-like"/>
    <property type="match status" value="1"/>
</dbReference>
<evidence type="ECO:0000313" key="4">
    <source>
        <dbReference type="Proteomes" id="UP001301958"/>
    </source>
</evidence>
<keyword evidence="2" id="KW-0812">Transmembrane</keyword>
<dbReference type="Proteomes" id="UP001301958">
    <property type="component" value="Unassembled WGS sequence"/>
</dbReference>
<feature type="region of interest" description="Disordered" evidence="1">
    <location>
        <begin position="261"/>
        <end position="287"/>
    </location>
</feature>
<feature type="transmembrane region" description="Helical" evidence="2">
    <location>
        <begin position="293"/>
        <end position="319"/>
    </location>
</feature>
<accession>A0AAN7BH38</accession>
<reference evidence="3" key="2">
    <citation type="submission" date="2023-05" db="EMBL/GenBank/DDBJ databases">
        <authorList>
            <consortium name="Lawrence Berkeley National Laboratory"/>
            <person name="Steindorff A."/>
            <person name="Hensen N."/>
            <person name="Bonometti L."/>
            <person name="Westerberg I."/>
            <person name="Brannstrom I.O."/>
            <person name="Guillou S."/>
            <person name="Cros-Aarteil S."/>
            <person name="Calhoun S."/>
            <person name="Haridas S."/>
            <person name="Kuo A."/>
            <person name="Mondo S."/>
            <person name="Pangilinan J."/>
            <person name="Riley R."/>
            <person name="Labutti K."/>
            <person name="Andreopoulos B."/>
            <person name="Lipzen A."/>
            <person name="Chen C."/>
            <person name="Yanf M."/>
            <person name="Daum C."/>
            <person name="Ng V."/>
            <person name="Clum A."/>
            <person name="Ohm R."/>
            <person name="Martin F."/>
            <person name="Silar P."/>
            <person name="Natvig D."/>
            <person name="Lalanne C."/>
            <person name="Gautier V."/>
            <person name="Ament-Velasquez S.L."/>
            <person name="Kruys A."/>
            <person name="Hutchinson M.I."/>
            <person name="Powell A.J."/>
            <person name="Barry K."/>
            <person name="Miller A.N."/>
            <person name="Grigoriev I.V."/>
            <person name="Debuchy R."/>
            <person name="Gladieux P."/>
            <person name="Thoren M.H."/>
            <person name="Johannesson H."/>
        </authorList>
    </citation>
    <scope>NUCLEOTIDE SEQUENCE</scope>
    <source>
        <strain evidence="3">CBS 990.96</strain>
    </source>
</reference>
<proteinExistence type="predicted"/>
<evidence type="ECO:0000313" key="3">
    <source>
        <dbReference type="EMBL" id="KAK4223269.1"/>
    </source>
</evidence>
<keyword evidence="4" id="KW-1185">Reference proteome</keyword>
<comment type="caution">
    <text evidence="3">The sequence shown here is derived from an EMBL/GenBank/DDBJ whole genome shotgun (WGS) entry which is preliminary data.</text>
</comment>
<evidence type="ECO:0000256" key="2">
    <source>
        <dbReference type="SAM" id="Phobius"/>
    </source>
</evidence>
<feature type="region of interest" description="Disordered" evidence="1">
    <location>
        <begin position="327"/>
        <end position="353"/>
    </location>
</feature>
<keyword evidence="2" id="KW-0472">Membrane</keyword>
<protein>
    <submittedName>
        <fullName evidence="3">Uncharacterized protein</fullName>
    </submittedName>
</protein>
<organism evidence="3 4">
    <name type="scientific">Podospora fimiseda</name>
    <dbReference type="NCBI Taxonomy" id="252190"/>
    <lineage>
        <taxon>Eukaryota</taxon>
        <taxon>Fungi</taxon>
        <taxon>Dikarya</taxon>
        <taxon>Ascomycota</taxon>
        <taxon>Pezizomycotina</taxon>
        <taxon>Sordariomycetes</taxon>
        <taxon>Sordariomycetidae</taxon>
        <taxon>Sordariales</taxon>
        <taxon>Podosporaceae</taxon>
        <taxon>Podospora</taxon>
    </lineage>
</organism>
<name>A0AAN7BH38_9PEZI</name>
<sequence>MPIWSLRQHLCQQRFPELAQAKEPQTHGRDKQSFITDFTYSQPSPWKGGSLTSVSKSPNYFHLQFTPCLLLQNSQMPYNNPALGDARTRPVLLQNTPVTRTDSLSALNWAHLRVSHRPTAAPSLPPGTDLRRRQNNDDGQICGYYPNPYLEPIACEGGTCTNVGTIRDCCQLGDFCSSVDSFPTACADYNQEGCSGYHPGTMCCSAEGEFPYCRQYHWSTSLTPDKIFTVFVCEELKHLDAGTLLATPPVIPITLSSQTKSQSTTTSSCTSSSTTASATIETAPSSTTGNAPIGAIIGGVLGGLSVIGLMVVIIVFMFFRNRRKQQQETSRDTGGESANQAQEYPPESSVSNISWRLPTPAAVSALTDSTVFGRYKPTEQDVREPLMMVHVVNSTPVEIGKSKDSPVEMSSLTDYSELHSNSVVSGWDHGGRTGTRLVGQNRYA</sequence>
<keyword evidence="2" id="KW-1133">Transmembrane helix</keyword>
<dbReference type="AlphaFoldDB" id="A0AAN7BH38"/>
<dbReference type="EMBL" id="MU865432">
    <property type="protein sequence ID" value="KAK4223269.1"/>
    <property type="molecule type" value="Genomic_DNA"/>
</dbReference>